<comment type="caution">
    <text evidence="3">The sequence shown here is derived from an EMBL/GenBank/DDBJ whole genome shotgun (WGS) entry which is preliminary data.</text>
</comment>
<name>A0ABT2BYK0_9BURK</name>
<proteinExistence type="predicted"/>
<dbReference type="PANTHER" id="PTHR30160">
    <property type="entry name" value="TETRAACYLDISACCHARIDE 4'-KINASE-RELATED"/>
    <property type="match status" value="1"/>
</dbReference>
<keyword evidence="2" id="KW-0808">Transferase</keyword>
<keyword evidence="1" id="KW-0328">Glycosyltransferase</keyword>
<evidence type="ECO:0000256" key="1">
    <source>
        <dbReference type="ARBA" id="ARBA00022676"/>
    </source>
</evidence>
<dbReference type="Gene3D" id="3.40.50.2000">
    <property type="entry name" value="Glycogen Phosphorylase B"/>
    <property type="match status" value="2"/>
</dbReference>
<evidence type="ECO:0000313" key="4">
    <source>
        <dbReference type="Proteomes" id="UP001165263"/>
    </source>
</evidence>
<dbReference type="PANTHER" id="PTHR30160:SF7">
    <property type="entry name" value="ADP-HEPTOSE--LPS HEPTOSYLTRANSFERASE 2"/>
    <property type="match status" value="1"/>
</dbReference>
<gene>
    <name evidence="3" type="ORF">NX786_12355</name>
</gene>
<keyword evidence="4" id="KW-1185">Reference proteome</keyword>
<sequence length="399" mass="44445">MVNTARAHAGTIPVRPAREAARHTAAALPLVPAGVLARADRILFVTHLAIGDFTYLQACLQAFARAWPHVRIHVWVDERRRTADPAAWPHLRRYALYDWLAACPWIAKVYDSTYSPAAFAQSVDEARAERYPVVASLAVVDCHRYARLARRISPHGFVVGLTKPAERLLHVPSRWAGYRKLDAVLPVYGPAEAADRHISDIYAGWFARCFGVDVPPAARLPRLHIPERWVRSAHAQFAAWGCTVGKPVVFVNAYSKSPDRTWPLERVAALARSLKNRLVWRGVTVVVNVVPEALEEARRLFEGRSDPDLAHVRLFSADEHFFQLPAVIRLCSLVISVETAVMHLANAVGVPVVALMRRNHPEWAPVDRARSTVIMVPEADDWVTRIGVDEVLAAVDGCD</sequence>
<dbReference type="InterPro" id="IPR051199">
    <property type="entry name" value="LPS_LOS_Heptosyltrfase"/>
</dbReference>
<dbReference type="Pfam" id="PF01075">
    <property type="entry name" value="Glyco_transf_9"/>
    <property type="match status" value="1"/>
</dbReference>
<dbReference type="RefSeq" id="WP_259449246.1">
    <property type="nucleotide sequence ID" value="NZ_CP119520.1"/>
</dbReference>
<dbReference type="SUPFAM" id="SSF53756">
    <property type="entry name" value="UDP-Glycosyltransferase/glycogen phosphorylase"/>
    <property type="match status" value="1"/>
</dbReference>
<reference evidence="3" key="1">
    <citation type="submission" date="2022-08" db="EMBL/GenBank/DDBJ databases">
        <title>Reclassification of Massilia species as members of the genera Telluria, Duganella, Pseudoduganella, Mokoshia gen. nov. and Zemynaea gen. nov. using orthogonal and non-orthogonal genome-based approaches.</title>
        <authorList>
            <person name="Bowman J.P."/>
        </authorList>
    </citation>
    <scope>NUCLEOTIDE SEQUENCE</scope>
    <source>
        <strain evidence="3">LMG 11547</strain>
    </source>
</reference>
<evidence type="ECO:0000313" key="3">
    <source>
        <dbReference type="EMBL" id="MCS0630126.1"/>
    </source>
</evidence>
<dbReference type="InterPro" id="IPR002201">
    <property type="entry name" value="Glyco_trans_9"/>
</dbReference>
<accession>A0ABT2BYK0</accession>
<organism evidence="3 4">
    <name type="scientific">Telluria mixta</name>
    <dbReference type="NCBI Taxonomy" id="34071"/>
    <lineage>
        <taxon>Bacteria</taxon>
        <taxon>Pseudomonadati</taxon>
        <taxon>Pseudomonadota</taxon>
        <taxon>Betaproteobacteria</taxon>
        <taxon>Burkholderiales</taxon>
        <taxon>Oxalobacteraceae</taxon>
        <taxon>Telluria group</taxon>
        <taxon>Telluria</taxon>
    </lineage>
</organism>
<dbReference type="Proteomes" id="UP001165263">
    <property type="component" value="Unassembled WGS sequence"/>
</dbReference>
<dbReference type="EMBL" id="JANUHC010000004">
    <property type="protein sequence ID" value="MCS0630126.1"/>
    <property type="molecule type" value="Genomic_DNA"/>
</dbReference>
<evidence type="ECO:0000256" key="2">
    <source>
        <dbReference type="ARBA" id="ARBA00022679"/>
    </source>
</evidence>
<protein>
    <submittedName>
        <fullName evidence="3">Lipopolysaccharide heptosyltransferase family protein</fullName>
    </submittedName>
</protein>